<dbReference type="SUPFAM" id="SSF52091">
    <property type="entry name" value="SpoIIaa-like"/>
    <property type="match status" value="1"/>
</dbReference>
<dbReference type="InterPro" id="IPR003658">
    <property type="entry name" value="Anti-sigma_ant"/>
</dbReference>
<dbReference type="Pfam" id="PF01740">
    <property type="entry name" value="STAS"/>
    <property type="match status" value="1"/>
</dbReference>
<gene>
    <name evidence="8" type="ORF">J2Z76_002958</name>
</gene>
<evidence type="ECO:0000256" key="1">
    <source>
        <dbReference type="ARBA" id="ARBA00001976"/>
    </source>
</evidence>
<feature type="domain" description="STAS" evidence="7">
    <location>
        <begin position="1"/>
        <end position="101"/>
    </location>
</feature>
<dbReference type="EMBL" id="JAGGKS010000010">
    <property type="protein sequence ID" value="MBP1927085.1"/>
    <property type="molecule type" value="Genomic_DNA"/>
</dbReference>
<evidence type="ECO:0000256" key="2">
    <source>
        <dbReference type="ARBA" id="ARBA00009013"/>
    </source>
</evidence>
<comment type="caution">
    <text evidence="8">The sequence shown here is derived from an EMBL/GenBank/DDBJ whole genome shotgun (WGS) entry which is preliminary data.</text>
</comment>
<evidence type="ECO:0000313" key="8">
    <source>
        <dbReference type="EMBL" id="MBP1927085.1"/>
    </source>
</evidence>
<name>A0ABS4GHB3_9FIRM</name>
<dbReference type="InterPro" id="IPR002645">
    <property type="entry name" value="STAS_dom"/>
</dbReference>
<evidence type="ECO:0000256" key="6">
    <source>
        <dbReference type="RuleBase" id="RU003749"/>
    </source>
</evidence>
<proteinExistence type="inferred from homology"/>
<dbReference type="Proteomes" id="UP001519342">
    <property type="component" value="Unassembled WGS sequence"/>
</dbReference>
<dbReference type="PANTHER" id="PTHR33495">
    <property type="entry name" value="ANTI-SIGMA FACTOR ANTAGONIST TM_1081-RELATED-RELATED"/>
    <property type="match status" value="1"/>
</dbReference>
<dbReference type="PANTHER" id="PTHR33495:SF2">
    <property type="entry name" value="ANTI-SIGMA FACTOR ANTAGONIST TM_1081-RELATED"/>
    <property type="match status" value="1"/>
</dbReference>
<evidence type="ECO:0000259" key="7">
    <source>
        <dbReference type="PROSITE" id="PS50801"/>
    </source>
</evidence>
<evidence type="ECO:0000256" key="5">
    <source>
        <dbReference type="ARBA" id="ARBA00022969"/>
    </source>
</evidence>
<evidence type="ECO:0000256" key="4">
    <source>
        <dbReference type="ARBA" id="ARBA00022553"/>
    </source>
</evidence>
<keyword evidence="9" id="KW-1185">Reference proteome</keyword>
<comment type="similarity">
    <text evidence="2 6">Belongs to the anti-sigma-factor antagonist family.</text>
</comment>
<reference evidence="8 9" key="1">
    <citation type="submission" date="2021-03" db="EMBL/GenBank/DDBJ databases">
        <title>Genomic Encyclopedia of Type Strains, Phase IV (KMG-IV): sequencing the most valuable type-strain genomes for metagenomic binning, comparative biology and taxonomic classification.</title>
        <authorList>
            <person name="Goeker M."/>
        </authorList>
    </citation>
    <scope>NUCLEOTIDE SEQUENCE [LARGE SCALE GENOMIC DNA]</scope>
    <source>
        <strain evidence="8 9">DSM 24004</strain>
    </source>
</reference>
<dbReference type="NCBIfam" id="TIGR02886">
    <property type="entry name" value="spore_II_AA"/>
    <property type="match status" value="1"/>
</dbReference>
<dbReference type="NCBIfam" id="TIGR00377">
    <property type="entry name" value="ant_ant_sig"/>
    <property type="match status" value="1"/>
</dbReference>
<keyword evidence="5" id="KW-0749">Sporulation</keyword>
<comment type="function">
    <text evidence="1">In the phosphorylated form it could act as an anti-anti-sigma factor that counteracts SpoIIAB and thus releases sigma f from inhibition.</text>
</comment>
<accession>A0ABS4GHB3</accession>
<dbReference type="PROSITE" id="PS50801">
    <property type="entry name" value="STAS"/>
    <property type="match status" value="1"/>
</dbReference>
<organism evidence="8 9">
    <name type="scientific">Sedimentibacter acidaminivorans</name>
    <dbReference type="NCBI Taxonomy" id="913099"/>
    <lineage>
        <taxon>Bacteria</taxon>
        <taxon>Bacillati</taxon>
        <taxon>Bacillota</taxon>
        <taxon>Tissierellia</taxon>
        <taxon>Sedimentibacter</taxon>
    </lineage>
</organism>
<evidence type="ECO:0000313" key="9">
    <source>
        <dbReference type="Proteomes" id="UP001519342"/>
    </source>
</evidence>
<keyword evidence="4" id="KW-0597">Phosphoprotein</keyword>
<dbReference type="InterPro" id="IPR036513">
    <property type="entry name" value="STAS_dom_sf"/>
</dbReference>
<dbReference type="CDD" id="cd07043">
    <property type="entry name" value="STAS_anti-anti-sigma_factors"/>
    <property type="match status" value="1"/>
</dbReference>
<dbReference type="Gene3D" id="3.30.750.24">
    <property type="entry name" value="STAS domain"/>
    <property type="match status" value="1"/>
</dbReference>
<protein>
    <recommendedName>
        <fullName evidence="3 6">Anti-sigma F factor antagonist</fullName>
    </recommendedName>
    <alternativeName>
        <fullName evidence="6">Stage II sporulation protein</fullName>
    </alternativeName>
</protein>
<sequence>MNIEFIESGQELVIRLKGDLDHHGADQNRNRIDEKIMDDNISKVIIDFKKIDFIDSSGIGFVIGRYKNIRKRNGVIEIINANKKVRKILDMSGIGKIINIK</sequence>
<dbReference type="InterPro" id="IPR014237">
    <property type="entry name" value="Anti-sigma_F_ant"/>
</dbReference>
<evidence type="ECO:0000256" key="3">
    <source>
        <dbReference type="ARBA" id="ARBA00020784"/>
    </source>
</evidence>
<dbReference type="RefSeq" id="WP_209512802.1">
    <property type="nucleotide sequence ID" value="NZ_JAGGKS010000010.1"/>
</dbReference>